<protein>
    <submittedName>
        <fullName evidence="1">Uncharacterized protein</fullName>
    </submittedName>
</protein>
<sequence>MNCLNFKTDGLHYTFVKTIISIKIVKPEWLTMTKEDKDYFASINEADDLENMKYGEGWKFTFDYPITEVSIKRNASFSLQLKSKIDEQIKTVTLDDMLLLEFIGDDEKQQLAISNSLLESDFSTKNKKGTQYYYFHLDGRIPYQKFGELIYITEKV</sequence>
<gene>
    <name evidence="1" type="ORF">M472_00085</name>
</gene>
<accession>U2HNY0</accession>
<keyword evidence="2" id="KW-1185">Reference proteome</keyword>
<organism evidence="1 2">
    <name type="scientific">Sphingobacterium paucimobilis HER1398</name>
    <dbReference type="NCBI Taxonomy" id="1346330"/>
    <lineage>
        <taxon>Bacteria</taxon>
        <taxon>Pseudomonadati</taxon>
        <taxon>Bacteroidota</taxon>
        <taxon>Sphingobacteriia</taxon>
        <taxon>Sphingobacteriales</taxon>
        <taxon>Sphingobacteriaceae</taxon>
        <taxon>Sphingobacterium</taxon>
    </lineage>
</organism>
<proteinExistence type="predicted"/>
<dbReference type="Proteomes" id="UP000016584">
    <property type="component" value="Unassembled WGS sequence"/>
</dbReference>
<evidence type="ECO:0000313" key="1">
    <source>
        <dbReference type="EMBL" id="ERJ57152.1"/>
    </source>
</evidence>
<name>U2HNY0_9SPHI</name>
<comment type="caution">
    <text evidence="1">The sequence shown here is derived from an EMBL/GenBank/DDBJ whole genome shotgun (WGS) entry which is preliminary data.</text>
</comment>
<dbReference type="PATRIC" id="fig|1346330.5.peg.3877"/>
<evidence type="ECO:0000313" key="2">
    <source>
        <dbReference type="Proteomes" id="UP000016584"/>
    </source>
</evidence>
<dbReference type="STRING" id="1346330.M472_00085"/>
<dbReference type="AlphaFoldDB" id="U2HNY0"/>
<reference evidence="1 2" key="1">
    <citation type="journal article" date="2013" name="Genome Announc.">
        <title>The Draft Genome Sequence of Sphingomonas paucimobilis Strain HER1398 (Proteobacteria), Host to the Giant PAU Phage, Indicates That It Is a Member of the Genus Sphingobacterium (Bacteroidetes).</title>
        <authorList>
            <person name="White R.A.III."/>
            <person name="Suttle C.A."/>
        </authorList>
    </citation>
    <scope>NUCLEOTIDE SEQUENCE [LARGE SCALE GENOMIC DNA]</scope>
    <source>
        <strain evidence="1 2">HER1398</strain>
    </source>
</reference>
<dbReference type="EMBL" id="ATDL01000022">
    <property type="protein sequence ID" value="ERJ57152.1"/>
    <property type="molecule type" value="Genomic_DNA"/>
</dbReference>